<name>A0A9X3X8T8_9BACT</name>
<keyword evidence="2" id="KW-1185">Reference proteome</keyword>
<protein>
    <submittedName>
        <fullName evidence="1">Uncharacterized protein</fullName>
    </submittedName>
</protein>
<dbReference type="Proteomes" id="UP001151081">
    <property type="component" value="Unassembled WGS sequence"/>
</dbReference>
<sequence length="135" mass="15218">MSEPTWKKLVEQLKRKGHESPYLDRLRDRVPTHLGGNDLAAEILREMASSLGRSEDKINAALLELEVLGLAIDELVAAGAERNQVEIRVRVAAFNEGCARAELALWELRVHREALGFLRNDDLATLYPIPPRRRA</sequence>
<gene>
    <name evidence="1" type="ORF">KEG57_37860</name>
</gene>
<dbReference type="AlphaFoldDB" id="A0A9X3X8T8"/>
<proteinExistence type="predicted"/>
<evidence type="ECO:0000313" key="2">
    <source>
        <dbReference type="Proteomes" id="UP001151081"/>
    </source>
</evidence>
<reference evidence="1 2" key="1">
    <citation type="submission" date="2021-04" db="EMBL/GenBank/DDBJ databases">
        <title>Genome analysis of Polyangium sp.</title>
        <authorList>
            <person name="Li Y."/>
            <person name="Wang J."/>
        </authorList>
    </citation>
    <scope>NUCLEOTIDE SEQUENCE [LARGE SCALE GENOMIC DNA]</scope>
    <source>
        <strain evidence="1 2">SDU14</strain>
    </source>
</reference>
<evidence type="ECO:0000313" key="1">
    <source>
        <dbReference type="EMBL" id="MDC3986307.1"/>
    </source>
</evidence>
<accession>A0A9X3X8T8</accession>
<organism evidence="1 2">
    <name type="scientific">Polyangium jinanense</name>
    <dbReference type="NCBI Taxonomy" id="2829994"/>
    <lineage>
        <taxon>Bacteria</taxon>
        <taxon>Pseudomonadati</taxon>
        <taxon>Myxococcota</taxon>
        <taxon>Polyangia</taxon>
        <taxon>Polyangiales</taxon>
        <taxon>Polyangiaceae</taxon>
        <taxon>Polyangium</taxon>
    </lineage>
</organism>
<comment type="caution">
    <text evidence="1">The sequence shown here is derived from an EMBL/GenBank/DDBJ whole genome shotgun (WGS) entry which is preliminary data.</text>
</comment>
<dbReference type="RefSeq" id="WP_272425485.1">
    <property type="nucleotide sequence ID" value="NZ_JAGTJJ010000037.1"/>
</dbReference>
<dbReference type="EMBL" id="JAGTJJ010000037">
    <property type="protein sequence ID" value="MDC3986307.1"/>
    <property type="molecule type" value="Genomic_DNA"/>
</dbReference>